<dbReference type="Proteomes" id="UP000050794">
    <property type="component" value="Unassembled WGS sequence"/>
</dbReference>
<reference evidence="4" key="1">
    <citation type="submission" date="2016-06" db="UniProtKB">
        <authorList>
            <consortium name="WormBaseParasite"/>
        </authorList>
    </citation>
    <scope>IDENTIFICATION</scope>
</reference>
<evidence type="ECO:0000313" key="3">
    <source>
        <dbReference type="Proteomes" id="UP000050794"/>
    </source>
</evidence>
<dbReference type="InterPro" id="IPR000719">
    <property type="entry name" value="Prot_kinase_dom"/>
</dbReference>
<keyword evidence="3" id="KW-1185">Reference proteome</keyword>
<reference evidence="2 3" key="2">
    <citation type="submission" date="2018-11" db="EMBL/GenBank/DDBJ databases">
        <authorList>
            <consortium name="Pathogen Informatics"/>
        </authorList>
    </citation>
    <scope>NUCLEOTIDE SEQUENCE [LARGE SCALE GENOMIC DNA]</scope>
</reference>
<dbReference type="PROSITE" id="PS50011">
    <property type="entry name" value="PROTEIN_KINASE_DOM"/>
    <property type="match status" value="1"/>
</dbReference>
<evidence type="ECO:0000313" key="4">
    <source>
        <dbReference type="WBParaSite" id="TCNE_0001606001-mRNA-1"/>
    </source>
</evidence>
<sequence length="173" mass="19761">MPEGEVHMPVVGKHVEHKNRRFHVHSQIYHGPFSEVYVVSECGRHYAMKIEKTIGASRRVLKLDVLVLRQINKNESSEGFPRIIIAGRTPFYKYAIMQLVGPDLGRLRRALPSKRLSLASALRISIETLNRLETLHDSGWLCRDVKANNYAVGRGKNAGTIYMLDFGFARRYV</sequence>
<dbReference type="EMBL" id="UYWY01023298">
    <property type="protein sequence ID" value="VDM47380.1"/>
    <property type="molecule type" value="Genomic_DNA"/>
</dbReference>
<dbReference type="AlphaFoldDB" id="A0A183V5N9"/>
<proteinExistence type="predicted"/>
<protein>
    <submittedName>
        <fullName evidence="4">Putative serine/threonine-protein kinase</fullName>
    </submittedName>
</protein>
<dbReference type="WBParaSite" id="TCNE_0001606001-mRNA-1">
    <property type="protein sequence ID" value="TCNE_0001606001-mRNA-1"/>
    <property type="gene ID" value="TCNE_0001606001"/>
</dbReference>
<dbReference type="GO" id="GO:0005524">
    <property type="term" value="F:ATP binding"/>
    <property type="evidence" value="ECO:0007669"/>
    <property type="project" value="InterPro"/>
</dbReference>
<dbReference type="GO" id="GO:0004672">
    <property type="term" value="F:protein kinase activity"/>
    <property type="evidence" value="ECO:0007669"/>
    <property type="project" value="InterPro"/>
</dbReference>
<dbReference type="Gene3D" id="1.10.510.10">
    <property type="entry name" value="Transferase(Phosphotransferase) domain 1"/>
    <property type="match status" value="1"/>
</dbReference>
<evidence type="ECO:0000259" key="1">
    <source>
        <dbReference type="PROSITE" id="PS50011"/>
    </source>
</evidence>
<dbReference type="InterPro" id="IPR011009">
    <property type="entry name" value="Kinase-like_dom_sf"/>
</dbReference>
<dbReference type="InterPro" id="IPR050235">
    <property type="entry name" value="CK1_Ser-Thr_kinase"/>
</dbReference>
<name>A0A183V5N9_TOXCA</name>
<gene>
    <name evidence="2" type="ORF">TCNE_LOCUS16059</name>
</gene>
<dbReference type="PANTHER" id="PTHR11909">
    <property type="entry name" value="CASEIN KINASE-RELATED"/>
    <property type="match status" value="1"/>
</dbReference>
<organism evidence="3 4">
    <name type="scientific">Toxocara canis</name>
    <name type="common">Canine roundworm</name>
    <dbReference type="NCBI Taxonomy" id="6265"/>
    <lineage>
        <taxon>Eukaryota</taxon>
        <taxon>Metazoa</taxon>
        <taxon>Ecdysozoa</taxon>
        <taxon>Nematoda</taxon>
        <taxon>Chromadorea</taxon>
        <taxon>Rhabditida</taxon>
        <taxon>Spirurina</taxon>
        <taxon>Ascaridomorpha</taxon>
        <taxon>Ascaridoidea</taxon>
        <taxon>Toxocaridae</taxon>
        <taxon>Toxocara</taxon>
    </lineage>
</organism>
<accession>A0A183V5N9</accession>
<dbReference type="SUPFAM" id="SSF56112">
    <property type="entry name" value="Protein kinase-like (PK-like)"/>
    <property type="match status" value="1"/>
</dbReference>
<evidence type="ECO:0000313" key="2">
    <source>
        <dbReference type="EMBL" id="VDM47380.1"/>
    </source>
</evidence>
<feature type="domain" description="Protein kinase" evidence="1">
    <location>
        <begin position="22"/>
        <end position="173"/>
    </location>
</feature>